<proteinExistence type="predicted"/>
<reference evidence="3" key="1">
    <citation type="submission" date="2023-02" db="EMBL/GenBank/DDBJ databases">
        <title>Actinomadura rubrobrunea NBRC 14622.</title>
        <authorList>
            <person name="Ichikawa N."/>
            <person name="Sato H."/>
            <person name="Tonouchi N."/>
        </authorList>
    </citation>
    <scope>NUCLEOTIDE SEQUENCE</scope>
    <source>
        <strain evidence="3">NBRC 14622</strain>
    </source>
</reference>
<sequence>MGTRRTFEGECRRVSSTRRRLPDLSTTQLIASGVATLAAAWGASYLGVYGTVIGAAFMSVASTVGTAVCKHYLDQGKEQLQGRAQEAAREVAREATSPDPTRTVAWPHGAHSVGDPNATRPDASTRLSDPDATRLDPGALTPRAPGADPNATRVDAALPPPVDDPARAVAKTLVHEEVDEAVTTGRRTGFAATVAWARRRWKVLLLSSAVVFAAVMGGISLYEWQTGKPIGNSGEKGTTLNNVFRGGGGSGGGTDDVTPAPGTSEQPTGDPSAPSTGPSVEPTRQESPEPAPAPTTATPQAPSSRPTTSTPPSTPTQAPSSVPGGGQDTGGDQGGADPRDTPDGVSR</sequence>
<dbReference type="AlphaFoldDB" id="A0A9W6Q0B3"/>
<name>A0A9W6Q0B3_9ACTN</name>
<feature type="region of interest" description="Disordered" evidence="1">
    <location>
        <begin position="91"/>
        <end position="163"/>
    </location>
</feature>
<gene>
    <name evidence="3" type="ORF">Arub01_54950</name>
</gene>
<evidence type="ECO:0000256" key="2">
    <source>
        <dbReference type="SAM" id="Phobius"/>
    </source>
</evidence>
<organism evidence="3 4">
    <name type="scientific">Actinomadura rubrobrunea</name>
    <dbReference type="NCBI Taxonomy" id="115335"/>
    <lineage>
        <taxon>Bacteria</taxon>
        <taxon>Bacillati</taxon>
        <taxon>Actinomycetota</taxon>
        <taxon>Actinomycetes</taxon>
        <taxon>Streptosporangiales</taxon>
        <taxon>Thermomonosporaceae</taxon>
        <taxon>Actinomadura</taxon>
    </lineage>
</organism>
<evidence type="ECO:0000256" key="1">
    <source>
        <dbReference type="SAM" id="MobiDB-lite"/>
    </source>
</evidence>
<feature type="compositionally biased region" description="Polar residues" evidence="1">
    <location>
        <begin position="261"/>
        <end position="278"/>
    </location>
</feature>
<keyword evidence="2" id="KW-1133">Transmembrane helix</keyword>
<feature type="transmembrane region" description="Helical" evidence="2">
    <location>
        <begin position="21"/>
        <end position="42"/>
    </location>
</feature>
<feature type="compositionally biased region" description="Basic and acidic residues" evidence="1">
    <location>
        <begin position="337"/>
        <end position="347"/>
    </location>
</feature>
<evidence type="ECO:0000313" key="4">
    <source>
        <dbReference type="Proteomes" id="UP001165124"/>
    </source>
</evidence>
<feature type="compositionally biased region" description="Gly residues" evidence="1">
    <location>
        <begin position="245"/>
        <end position="254"/>
    </location>
</feature>
<feature type="transmembrane region" description="Helical" evidence="2">
    <location>
        <begin position="203"/>
        <end position="222"/>
    </location>
</feature>
<dbReference type="EMBL" id="BSRZ01000021">
    <property type="protein sequence ID" value="GLW67252.1"/>
    <property type="molecule type" value="Genomic_DNA"/>
</dbReference>
<accession>A0A9W6Q0B3</accession>
<feature type="transmembrane region" description="Helical" evidence="2">
    <location>
        <begin position="48"/>
        <end position="73"/>
    </location>
</feature>
<dbReference type="Proteomes" id="UP001165124">
    <property type="component" value="Unassembled WGS sequence"/>
</dbReference>
<keyword evidence="4" id="KW-1185">Reference proteome</keyword>
<keyword evidence="2" id="KW-0472">Membrane</keyword>
<comment type="caution">
    <text evidence="3">The sequence shown here is derived from an EMBL/GenBank/DDBJ whole genome shotgun (WGS) entry which is preliminary data.</text>
</comment>
<protein>
    <submittedName>
        <fullName evidence="3">Uncharacterized protein</fullName>
    </submittedName>
</protein>
<keyword evidence="2" id="KW-0812">Transmembrane</keyword>
<feature type="compositionally biased region" description="Gly residues" evidence="1">
    <location>
        <begin position="323"/>
        <end position="334"/>
    </location>
</feature>
<evidence type="ECO:0000313" key="3">
    <source>
        <dbReference type="EMBL" id="GLW67252.1"/>
    </source>
</evidence>
<feature type="compositionally biased region" description="Low complexity" evidence="1">
    <location>
        <begin position="294"/>
        <end position="321"/>
    </location>
</feature>
<feature type="region of interest" description="Disordered" evidence="1">
    <location>
        <begin position="231"/>
        <end position="347"/>
    </location>
</feature>